<evidence type="ECO:0000313" key="2">
    <source>
        <dbReference type="Proteomes" id="UP000078597"/>
    </source>
</evidence>
<gene>
    <name evidence="1" type="ORF">PMALA_033960</name>
</gene>
<proteinExistence type="predicted"/>
<accession>A0A1A8WFH7</accession>
<organism evidence="1 2">
    <name type="scientific">Plasmodium malariae</name>
    <dbReference type="NCBI Taxonomy" id="5858"/>
    <lineage>
        <taxon>Eukaryota</taxon>
        <taxon>Sar</taxon>
        <taxon>Alveolata</taxon>
        <taxon>Apicomplexa</taxon>
        <taxon>Aconoidasida</taxon>
        <taxon>Haemosporida</taxon>
        <taxon>Plasmodiidae</taxon>
        <taxon>Plasmodium</taxon>
        <taxon>Plasmodium (Plasmodium)</taxon>
    </lineage>
</organism>
<dbReference type="AlphaFoldDB" id="A0A1A8WFH7"/>
<reference evidence="2" key="1">
    <citation type="submission" date="2016-05" db="EMBL/GenBank/DDBJ databases">
        <authorList>
            <person name="Naeem Raeece"/>
        </authorList>
    </citation>
    <scope>NUCLEOTIDE SEQUENCE [LARGE SCALE GENOMIC DNA]</scope>
</reference>
<dbReference type="EMBL" id="FLQW01001863">
    <property type="protein sequence ID" value="SBS91700.1"/>
    <property type="molecule type" value="Genomic_DNA"/>
</dbReference>
<protein>
    <submittedName>
        <fullName evidence="1">PIR Superfamily Protein</fullName>
    </submittedName>
</protein>
<dbReference type="Proteomes" id="UP000078597">
    <property type="component" value="Unassembled WGS sequence"/>
</dbReference>
<evidence type="ECO:0000313" key="1">
    <source>
        <dbReference type="EMBL" id="SBS91700.1"/>
    </source>
</evidence>
<name>A0A1A8WFH7_PLAMA</name>
<sequence>MRYKKFSSQTENICIQEIKQIPKEILSKIEQLYGHYDDFHNYDGNTDISRGSPCNKIDECYNLYIQYYKECQRNYNNTFREKLINLKEAYDTKQRKITFLKSWLHSNSERKKIIELDEVIKEITHSLQNTQECVNINYEGSFHNIGYHSQGNI</sequence>